<evidence type="ECO:0000256" key="4">
    <source>
        <dbReference type="ARBA" id="ARBA00023002"/>
    </source>
</evidence>
<dbReference type="OrthoDB" id="9805337at2"/>
<dbReference type="STRING" id="626369.HMPREF0446_01094"/>
<dbReference type="InterPro" id="IPR036188">
    <property type="entry name" value="FAD/NAD-bd_sf"/>
</dbReference>
<comment type="caution">
    <text evidence="6">The sequence shown here is derived from an EMBL/GenBank/DDBJ whole genome shotgun (WGS) entry which is preliminary data.</text>
</comment>
<evidence type="ECO:0000259" key="5">
    <source>
        <dbReference type="Pfam" id="PF01266"/>
    </source>
</evidence>
<dbReference type="Gene3D" id="3.50.50.60">
    <property type="entry name" value="FAD/NAD(P)-binding domain"/>
    <property type="match status" value="1"/>
</dbReference>
<evidence type="ECO:0000313" key="7">
    <source>
        <dbReference type="Proteomes" id="UP000002939"/>
    </source>
</evidence>
<protein>
    <recommendedName>
        <fullName evidence="5">FAD dependent oxidoreductase domain-containing protein</fullName>
    </recommendedName>
</protein>
<dbReference type="EMBL" id="ACRF02000016">
    <property type="protein sequence ID" value="EEW93106.2"/>
    <property type="molecule type" value="Genomic_DNA"/>
</dbReference>
<feature type="domain" description="FAD dependent oxidoreductase" evidence="5">
    <location>
        <begin position="2"/>
        <end position="351"/>
    </location>
</feature>
<reference evidence="6" key="2">
    <citation type="submission" date="2011-10" db="EMBL/GenBank/DDBJ databases">
        <title>The Genome Sequence of Granulicatella elegans ATCC 700633.</title>
        <authorList>
            <consortium name="The Broad Institute Genome Sequencing Platform"/>
            <consortium name="The Broad Institute Genome Sequencing Center for Infectious Disease"/>
            <person name="Earl A."/>
            <person name="Ward D."/>
            <person name="Feldgarden M."/>
            <person name="Gevers D."/>
            <person name="Sibley C.D."/>
            <person name="Field T.R."/>
            <person name="Grinwis M."/>
            <person name="Eshaghurshan C.S."/>
            <person name="Surette M.G."/>
            <person name="Young S.K."/>
            <person name="Zeng Q."/>
            <person name="Gargeya S."/>
            <person name="Fitzgerald M."/>
            <person name="Haas B."/>
            <person name="Abouelleil A."/>
            <person name="Alvarado L."/>
            <person name="Arachchi H.M."/>
            <person name="Berlin A."/>
            <person name="Brown A."/>
            <person name="Chapman S.B."/>
            <person name="Chen Z."/>
            <person name="Dunbar C."/>
            <person name="Freedman E."/>
            <person name="Gearin G."/>
            <person name="Goldberg J."/>
            <person name="Griggs A."/>
            <person name="Gujja S."/>
            <person name="Heiman D."/>
            <person name="Howarth C."/>
            <person name="Larson L."/>
            <person name="Lui A."/>
            <person name="MacDonald P.J.P."/>
            <person name="Montmayeur A."/>
            <person name="Murphy C."/>
            <person name="Neiman D."/>
            <person name="Pearson M."/>
            <person name="Priest M."/>
            <person name="Roberts A."/>
            <person name="Saif S."/>
            <person name="Shea T."/>
            <person name="Shenoy N."/>
            <person name="Sisk P."/>
            <person name="Stolte C."/>
            <person name="Sykes S."/>
            <person name="Wortman J."/>
            <person name="Nusbaum C."/>
            <person name="Birren B."/>
        </authorList>
    </citation>
    <scope>NUCLEOTIDE SEQUENCE [LARGE SCALE GENOMIC DNA]</scope>
    <source>
        <strain evidence="6">ATCC 700633</strain>
    </source>
</reference>
<keyword evidence="4" id="KW-0560">Oxidoreductase</keyword>
<dbReference type="SUPFAM" id="SSF54373">
    <property type="entry name" value="FAD-linked reductases, C-terminal domain"/>
    <property type="match status" value="1"/>
</dbReference>
<keyword evidence="3" id="KW-0285">Flavoprotein</keyword>
<comment type="cofactor">
    <cofactor evidence="1">
        <name>FAD</name>
        <dbReference type="ChEBI" id="CHEBI:57692"/>
    </cofactor>
</comment>
<keyword evidence="7" id="KW-1185">Reference proteome</keyword>
<evidence type="ECO:0000313" key="6">
    <source>
        <dbReference type="EMBL" id="EEW93106.2"/>
    </source>
</evidence>
<dbReference type="GO" id="GO:0005737">
    <property type="term" value="C:cytoplasm"/>
    <property type="evidence" value="ECO:0007669"/>
    <property type="project" value="TreeGrafter"/>
</dbReference>
<dbReference type="AlphaFoldDB" id="D0BM91"/>
<evidence type="ECO:0000256" key="3">
    <source>
        <dbReference type="ARBA" id="ARBA00022630"/>
    </source>
</evidence>
<evidence type="ECO:0000256" key="2">
    <source>
        <dbReference type="ARBA" id="ARBA00009410"/>
    </source>
</evidence>
<reference evidence="6" key="1">
    <citation type="submission" date="2009-09" db="EMBL/GenBank/DDBJ databases">
        <authorList>
            <consortium name="The Broad Institute Genome Sequencing Platform"/>
            <person name="Ward D."/>
            <person name="Feldgarden M."/>
            <person name="Earl A."/>
            <person name="Young S.K."/>
            <person name="Zeng Q."/>
            <person name="Koehrsen M."/>
            <person name="Alvarado L."/>
            <person name="Berlin A."/>
            <person name="Bochicchio J."/>
            <person name="Borenstein D."/>
            <person name="Chapman S.B."/>
            <person name="Chen Z."/>
            <person name="Engels R."/>
            <person name="Freedman E."/>
            <person name="Gellesch M."/>
            <person name="Goldberg J."/>
            <person name="Griggs A."/>
            <person name="Gujja S."/>
            <person name="Heilman E."/>
            <person name="Heiman D."/>
            <person name="Hepburn T."/>
            <person name="Howarth C."/>
            <person name="Jen D."/>
            <person name="Larson L."/>
            <person name="Lewis B."/>
            <person name="Mehta T."/>
            <person name="Park D."/>
            <person name="Pearson M."/>
            <person name="Roberts A."/>
            <person name="Saif S."/>
            <person name="Shea T."/>
            <person name="Shenoy N."/>
            <person name="Sisk P."/>
            <person name="Stolte C."/>
            <person name="Sykes S."/>
            <person name="Thomson T."/>
            <person name="Walk T."/>
            <person name="White J."/>
            <person name="Yandava C."/>
            <person name="Sibley C.D."/>
            <person name="Field T.R."/>
            <person name="Grinwis M."/>
            <person name="Eshaghurshan C.S."/>
            <person name="Surette M.G."/>
            <person name="Haas B."/>
            <person name="Nusbaum C."/>
            <person name="Birren B."/>
        </authorList>
    </citation>
    <scope>NUCLEOTIDE SEQUENCE [LARGE SCALE GENOMIC DNA]</scope>
    <source>
        <strain evidence="6">ATCC 700633</strain>
    </source>
</reference>
<dbReference type="RefSeq" id="WP_020991402.1">
    <property type="nucleotide sequence ID" value="NZ_KI391971.1"/>
</dbReference>
<dbReference type="GO" id="GO:0016491">
    <property type="term" value="F:oxidoreductase activity"/>
    <property type="evidence" value="ECO:0007669"/>
    <property type="project" value="UniProtKB-KW"/>
</dbReference>
<dbReference type="InterPro" id="IPR006076">
    <property type="entry name" value="FAD-dep_OxRdtase"/>
</dbReference>
<dbReference type="Pfam" id="PF01266">
    <property type="entry name" value="DAO"/>
    <property type="match status" value="1"/>
</dbReference>
<name>D0BM91_9LACT</name>
<proteinExistence type="inferred from homology"/>
<dbReference type="Gene3D" id="3.30.9.10">
    <property type="entry name" value="D-Amino Acid Oxidase, subunit A, domain 2"/>
    <property type="match status" value="1"/>
</dbReference>
<comment type="similarity">
    <text evidence="2">Belongs to the DadA oxidoreductase family.</text>
</comment>
<dbReference type="SUPFAM" id="SSF51905">
    <property type="entry name" value="FAD/NAD(P)-binding domain"/>
    <property type="match status" value="1"/>
</dbReference>
<gene>
    <name evidence="6" type="ORF">HMPREF0446_01094</name>
</gene>
<sequence length="374" mass="41275">MKIAIIGAGIVGATAAYQLSKNKEVELVVYDDGVGQATKAAAGIICPWLSQRRNKEWYRLTARGASYYPELMAELQEDGVTQLPYEQVGALVFKKSPELLEKLEKIATERRKEEERIGTLTKIEAENISTYVPGWDGTHGAIHCSGGGRVDGKLLVEQQLFLAKQNGASVQQEKVSLTRDEEGKVVVQTNRGLEQFDKIIVASGAWVKELIEPLGYYVDVRPQKGQLIELELETTEETGKWPVCMLHGEIDILPFADGKIIVGATHENDQGFDLRDSQELQQKMYEEACEVFPPLKQAKWVGSRIGTRAYTSDFLPFFGSIPEENSIFVASGLGSSGLTSGVWIGALLAQLSVGDTPLFNVDSYTPENYIQKLI</sequence>
<dbReference type="Proteomes" id="UP000002939">
    <property type="component" value="Unassembled WGS sequence"/>
</dbReference>
<evidence type="ECO:0000256" key="1">
    <source>
        <dbReference type="ARBA" id="ARBA00001974"/>
    </source>
</evidence>
<dbReference type="eggNOG" id="COG0665">
    <property type="taxonomic scope" value="Bacteria"/>
</dbReference>
<organism evidence="6 7">
    <name type="scientific">Granulicatella elegans ATCC 700633</name>
    <dbReference type="NCBI Taxonomy" id="626369"/>
    <lineage>
        <taxon>Bacteria</taxon>
        <taxon>Bacillati</taxon>
        <taxon>Bacillota</taxon>
        <taxon>Bacilli</taxon>
        <taxon>Lactobacillales</taxon>
        <taxon>Carnobacteriaceae</taxon>
        <taxon>Granulicatella</taxon>
    </lineage>
</organism>
<dbReference type="PANTHER" id="PTHR13847">
    <property type="entry name" value="SARCOSINE DEHYDROGENASE-RELATED"/>
    <property type="match status" value="1"/>
</dbReference>
<accession>D0BM91</accession>
<dbReference type="PANTHER" id="PTHR13847:SF286">
    <property type="entry name" value="D-AMINO ACID DEHYDROGENASE"/>
    <property type="match status" value="1"/>
</dbReference>
<dbReference type="HOGENOM" id="CLU_007884_4_5_9"/>